<dbReference type="PANTHER" id="PTHR30344">
    <property type="entry name" value="6-PHOSPHOGLUCONOLACTONASE-RELATED"/>
    <property type="match status" value="1"/>
</dbReference>
<dbReference type="Pfam" id="PF10282">
    <property type="entry name" value="Lactonase"/>
    <property type="match status" value="1"/>
</dbReference>
<accession>A0A0C3A4C9</accession>
<keyword evidence="3" id="KW-1185">Reference proteome</keyword>
<dbReference type="InterPro" id="IPR019405">
    <property type="entry name" value="Lactonase_7-beta_prop"/>
</dbReference>
<evidence type="ECO:0000313" key="3">
    <source>
        <dbReference type="Proteomes" id="UP000054097"/>
    </source>
</evidence>
<name>A0A0C3A4C9_SERVB</name>
<dbReference type="AlphaFoldDB" id="A0A0C3A4C9"/>
<dbReference type="HOGENOM" id="CLU_1318164_0_0_1"/>
<dbReference type="PANTHER" id="PTHR30344:SF1">
    <property type="entry name" value="6-PHOSPHOGLUCONOLACTONASE"/>
    <property type="match status" value="1"/>
</dbReference>
<reference evidence="2 3" key="1">
    <citation type="submission" date="2014-04" db="EMBL/GenBank/DDBJ databases">
        <authorList>
            <consortium name="DOE Joint Genome Institute"/>
            <person name="Kuo A."/>
            <person name="Zuccaro A."/>
            <person name="Kohler A."/>
            <person name="Nagy L.G."/>
            <person name="Floudas D."/>
            <person name="Copeland A."/>
            <person name="Barry K.W."/>
            <person name="Cichocki N."/>
            <person name="Veneault-Fourrey C."/>
            <person name="LaButti K."/>
            <person name="Lindquist E.A."/>
            <person name="Lipzen A."/>
            <person name="Lundell T."/>
            <person name="Morin E."/>
            <person name="Murat C."/>
            <person name="Sun H."/>
            <person name="Tunlid A."/>
            <person name="Henrissat B."/>
            <person name="Grigoriev I.V."/>
            <person name="Hibbett D.S."/>
            <person name="Martin F."/>
            <person name="Nordberg H.P."/>
            <person name="Cantor M.N."/>
            <person name="Hua S.X."/>
        </authorList>
    </citation>
    <scope>NUCLEOTIDE SEQUENCE [LARGE SCALE GENOMIC DNA]</scope>
    <source>
        <strain evidence="2 3">MAFF 305830</strain>
    </source>
</reference>
<gene>
    <name evidence="2" type="ORF">M408DRAFT_206966</name>
</gene>
<dbReference type="InterPro" id="IPR015943">
    <property type="entry name" value="WD40/YVTN_repeat-like_dom_sf"/>
</dbReference>
<dbReference type="EMBL" id="KN824641">
    <property type="protein sequence ID" value="KIM19525.1"/>
    <property type="molecule type" value="Genomic_DNA"/>
</dbReference>
<comment type="similarity">
    <text evidence="1">Belongs to the cycloisomerase 2 family.</text>
</comment>
<dbReference type="GO" id="GO:0017057">
    <property type="term" value="F:6-phosphogluconolactonase activity"/>
    <property type="evidence" value="ECO:0007669"/>
    <property type="project" value="TreeGrafter"/>
</dbReference>
<dbReference type="InterPro" id="IPR011045">
    <property type="entry name" value="N2O_reductase_N"/>
</dbReference>
<dbReference type="Proteomes" id="UP000054097">
    <property type="component" value="Unassembled WGS sequence"/>
</dbReference>
<dbReference type="STRING" id="933852.A0A0C3A4C9"/>
<protein>
    <submittedName>
        <fullName evidence="2">Uncharacterized protein</fullName>
    </submittedName>
</protein>
<feature type="non-terminal residue" evidence="2">
    <location>
        <position position="1"/>
    </location>
</feature>
<sequence length="213" mass="22381">AHAHQTVGYEDEILVPDLGSDKVRRLTHSGTNWAEAASISFRAGSAPRHIVATNGTLYTLHQNYNVLTQNTLPPLSSGQSSQLVANISIIPPGTTSTVNMQAGELLYAPSPSGGLASPLLYASNRNDPSSLGDAIAVFETTPQLKVVAHVRTGLQHLRGMAFVGSTKEYIVVGGMNGGGIKVFKRVDASKGYLTQVAALGAGQVSQPTSFVWV</sequence>
<dbReference type="OrthoDB" id="9972196at2759"/>
<organism evidence="2 3">
    <name type="scientific">Serendipita vermifera MAFF 305830</name>
    <dbReference type="NCBI Taxonomy" id="933852"/>
    <lineage>
        <taxon>Eukaryota</taxon>
        <taxon>Fungi</taxon>
        <taxon>Dikarya</taxon>
        <taxon>Basidiomycota</taxon>
        <taxon>Agaricomycotina</taxon>
        <taxon>Agaricomycetes</taxon>
        <taxon>Sebacinales</taxon>
        <taxon>Serendipitaceae</taxon>
        <taxon>Serendipita</taxon>
    </lineage>
</organism>
<evidence type="ECO:0000256" key="1">
    <source>
        <dbReference type="ARBA" id="ARBA00005564"/>
    </source>
</evidence>
<dbReference type="SUPFAM" id="SSF50974">
    <property type="entry name" value="Nitrous oxide reductase, N-terminal domain"/>
    <property type="match status" value="1"/>
</dbReference>
<evidence type="ECO:0000313" key="2">
    <source>
        <dbReference type="EMBL" id="KIM19525.1"/>
    </source>
</evidence>
<dbReference type="Gene3D" id="2.130.10.10">
    <property type="entry name" value="YVTN repeat-like/Quinoprotein amine dehydrogenase"/>
    <property type="match status" value="1"/>
</dbReference>
<proteinExistence type="inferred from homology"/>
<reference evidence="3" key="2">
    <citation type="submission" date="2015-01" db="EMBL/GenBank/DDBJ databases">
        <title>Evolutionary Origins and Diversification of the Mycorrhizal Mutualists.</title>
        <authorList>
            <consortium name="DOE Joint Genome Institute"/>
            <consortium name="Mycorrhizal Genomics Consortium"/>
            <person name="Kohler A."/>
            <person name="Kuo A."/>
            <person name="Nagy L.G."/>
            <person name="Floudas D."/>
            <person name="Copeland A."/>
            <person name="Barry K.W."/>
            <person name="Cichocki N."/>
            <person name="Veneault-Fourrey C."/>
            <person name="LaButti K."/>
            <person name="Lindquist E.A."/>
            <person name="Lipzen A."/>
            <person name="Lundell T."/>
            <person name="Morin E."/>
            <person name="Murat C."/>
            <person name="Riley R."/>
            <person name="Ohm R."/>
            <person name="Sun H."/>
            <person name="Tunlid A."/>
            <person name="Henrissat B."/>
            <person name="Grigoriev I.V."/>
            <person name="Hibbett D.S."/>
            <person name="Martin F."/>
        </authorList>
    </citation>
    <scope>NUCLEOTIDE SEQUENCE [LARGE SCALE GENOMIC DNA]</scope>
    <source>
        <strain evidence="3">MAFF 305830</strain>
    </source>
</reference>
<dbReference type="InterPro" id="IPR050282">
    <property type="entry name" value="Cycloisomerase_2"/>
</dbReference>